<dbReference type="InterPro" id="IPR016181">
    <property type="entry name" value="Acyl_CoA_acyltransferase"/>
</dbReference>
<dbReference type="RefSeq" id="WP_131958807.1">
    <property type="nucleotide sequence ID" value="NZ_SMFL01000004.1"/>
</dbReference>
<evidence type="ECO:0000313" key="2">
    <source>
        <dbReference type="EMBL" id="TDE15544.1"/>
    </source>
</evidence>
<dbReference type="EMBL" id="SMFL01000004">
    <property type="protein sequence ID" value="TDE15544.1"/>
    <property type="molecule type" value="Genomic_DNA"/>
</dbReference>
<dbReference type="SUPFAM" id="SSF55729">
    <property type="entry name" value="Acyl-CoA N-acyltransferases (Nat)"/>
    <property type="match status" value="1"/>
</dbReference>
<dbReference type="PANTHER" id="PTHR43617:SF22">
    <property type="entry name" value="L-AMINO ACID N-ACETYLTRANSFERASE AAAT"/>
    <property type="match status" value="1"/>
</dbReference>
<dbReference type="Proteomes" id="UP000294850">
    <property type="component" value="Unassembled WGS sequence"/>
</dbReference>
<dbReference type="GO" id="GO:0016747">
    <property type="term" value="F:acyltransferase activity, transferring groups other than amino-acyl groups"/>
    <property type="evidence" value="ECO:0007669"/>
    <property type="project" value="InterPro"/>
</dbReference>
<reference evidence="2 3" key="1">
    <citation type="submission" date="2019-03" db="EMBL/GenBank/DDBJ databases">
        <title>Dyadobacter AR-3-6 sp. nov., isolated from arctic soil.</title>
        <authorList>
            <person name="Chaudhary D.K."/>
        </authorList>
    </citation>
    <scope>NUCLEOTIDE SEQUENCE [LARGE SCALE GENOMIC DNA]</scope>
    <source>
        <strain evidence="2 3">AR-3-6</strain>
    </source>
</reference>
<sequence length="165" mass="18866">MPSFAIKLAGTEDIGTIIGIQEKTWEPTYREILSREQIEYMFEKIYSYDALKKSILLEGQQFLLLISGEQTIGFAAVSEAEPGCFKLHKVYLLPSSQGTGAGRHLLTAAEEYVKSVGGRKMTLNVNKYNKAKSFYEKMNYKVIREEDIPIGPYWMNDYVLEKDLF</sequence>
<dbReference type="AlphaFoldDB" id="A0A4R5DT40"/>
<dbReference type="PROSITE" id="PS51186">
    <property type="entry name" value="GNAT"/>
    <property type="match status" value="1"/>
</dbReference>
<dbReference type="InterPro" id="IPR050276">
    <property type="entry name" value="MshD_Acetyltransferase"/>
</dbReference>
<gene>
    <name evidence="2" type="ORF">E0F88_13655</name>
</gene>
<dbReference type="Pfam" id="PF13673">
    <property type="entry name" value="Acetyltransf_10"/>
    <property type="match status" value="1"/>
</dbReference>
<dbReference type="PANTHER" id="PTHR43617">
    <property type="entry name" value="L-AMINO ACID N-ACETYLTRANSFERASE"/>
    <property type="match status" value="1"/>
</dbReference>
<keyword evidence="3" id="KW-1185">Reference proteome</keyword>
<dbReference type="Gene3D" id="3.40.630.30">
    <property type="match status" value="1"/>
</dbReference>
<accession>A0A4R5DT40</accession>
<proteinExistence type="predicted"/>
<evidence type="ECO:0000313" key="3">
    <source>
        <dbReference type="Proteomes" id="UP000294850"/>
    </source>
</evidence>
<organism evidence="2 3">
    <name type="scientific">Dyadobacter psychrotolerans</name>
    <dbReference type="NCBI Taxonomy" id="2541721"/>
    <lineage>
        <taxon>Bacteria</taxon>
        <taxon>Pseudomonadati</taxon>
        <taxon>Bacteroidota</taxon>
        <taxon>Cytophagia</taxon>
        <taxon>Cytophagales</taxon>
        <taxon>Spirosomataceae</taxon>
        <taxon>Dyadobacter</taxon>
    </lineage>
</organism>
<dbReference type="CDD" id="cd04301">
    <property type="entry name" value="NAT_SF"/>
    <property type="match status" value="1"/>
</dbReference>
<keyword evidence="2" id="KW-0808">Transferase</keyword>
<comment type="caution">
    <text evidence="2">The sequence shown here is derived from an EMBL/GenBank/DDBJ whole genome shotgun (WGS) entry which is preliminary data.</text>
</comment>
<feature type="domain" description="N-acetyltransferase" evidence="1">
    <location>
        <begin position="4"/>
        <end position="160"/>
    </location>
</feature>
<dbReference type="OrthoDB" id="9800604at2"/>
<dbReference type="InterPro" id="IPR000182">
    <property type="entry name" value="GNAT_dom"/>
</dbReference>
<protein>
    <submittedName>
        <fullName evidence="2">GNAT family N-acetyltransferase</fullName>
    </submittedName>
</protein>
<evidence type="ECO:0000259" key="1">
    <source>
        <dbReference type="PROSITE" id="PS51186"/>
    </source>
</evidence>
<name>A0A4R5DT40_9BACT</name>